<feature type="domain" description="Hemerythrin-like" evidence="1">
    <location>
        <begin position="19"/>
        <end position="134"/>
    </location>
</feature>
<dbReference type="InterPro" id="IPR012312">
    <property type="entry name" value="Hemerythrin-like"/>
</dbReference>
<dbReference type="EMBL" id="CP003169">
    <property type="protein sequence ID" value="AEV70824.1"/>
    <property type="molecule type" value="Genomic_DNA"/>
</dbReference>
<evidence type="ECO:0000259" key="1">
    <source>
        <dbReference type="Pfam" id="PF01814"/>
    </source>
</evidence>
<dbReference type="PATRIC" id="fig|710685.3.peg.183"/>
<proteinExistence type="predicted"/>
<dbReference type="Pfam" id="PF01814">
    <property type="entry name" value="Hemerythrin"/>
    <property type="match status" value="1"/>
</dbReference>
<accession>G8RHM2</accession>
<gene>
    <name evidence="2" type="ordered locus">MycrhN_0176</name>
</gene>
<reference evidence="2 3" key="1">
    <citation type="submission" date="2011-12" db="EMBL/GenBank/DDBJ databases">
        <title>Complete sequence of Mycobacterium rhodesiae NBB3.</title>
        <authorList>
            <consortium name="US DOE Joint Genome Institute"/>
            <person name="Lucas S."/>
            <person name="Han J."/>
            <person name="Lapidus A."/>
            <person name="Cheng J.-F."/>
            <person name="Goodwin L."/>
            <person name="Pitluck S."/>
            <person name="Peters L."/>
            <person name="Mikhailova N."/>
            <person name="Gu W."/>
            <person name="Detter J.C."/>
            <person name="Han C."/>
            <person name="Tapia R."/>
            <person name="Land M."/>
            <person name="Hauser L."/>
            <person name="Kyrpides N."/>
            <person name="Ivanova N."/>
            <person name="Pagani I."/>
            <person name="Mattes T."/>
            <person name="Holmes A."/>
            <person name="Rutledge P."/>
            <person name="Paulsen I."/>
            <person name="Coleman N."/>
            <person name="Woyke T."/>
        </authorList>
    </citation>
    <scope>NUCLEOTIDE SEQUENCE [LARGE SCALE GENOMIC DNA]</scope>
    <source>
        <strain evidence="2 3">NBB3</strain>
    </source>
</reference>
<sequence length="167" mass="19278">MLRTDEEDNTMPDGVLSVVLLREHREIDNAIEDFIDKLDCGCVQPEPLHTALEALRRHIYVEEAILFPPIREAGMVMPIFVMMREHGELWRTTDALTDLIADRADNEQLRDTCHRLLRQLEQHNSKEEPIIYPHADTDLPAQVSAELARFIETGRIPNGWVCQQADR</sequence>
<evidence type="ECO:0000313" key="2">
    <source>
        <dbReference type="EMBL" id="AEV70824.1"/>
    </source>
</evidence>
<dbReference type="Proteomes" id="UP000005442">
    <property type="component" value="Chromosome"/>
</dbReference>
<evidence type="ECO:0000313" key="3">
    <source>
        <dbReference type="Proteomes" id="UP000005442"/>
    </source>
</evidence>
<name>G8RHM2_MYCRN</name>
<dbReference type="AlphaFoldDB" id="G8RHM2"/>
<dbReference type="Gene3D" id="1.20.120.520">
    <property type="entry name" value="nmb1532 protein domain like"/>
    <property type="match status" value="1"/>
</dbReference>
<organism evidence="2 3">
    <name type="scientific">Mycolicibacterium rhodesiae (strain NBB3)</name>
    <name type="common">Mycobacterium rhodesiae</name>
    <dbReference type="NCBI Taxonomy" id="710685"/>
    <lineage>
        <taxon>Bacteria</taxon>
        <taxon>Bacillati</taxon>
        <taxon>Actinomycetota</taxon>
        <taxon>Actinomycetes</taxon>
        <taxon>Mycobacteriales</taxon>
        <taxon>Mycobacteriaceae</taxon>
        <taxon>Mycolicibacterium</taxon>
    </lineage>
</organism>
<keyword evidence="3" id="KW-1185">Reference proteome</keyword>
<dbReference type="HOGENOM" id="CLU_135006_0_0_11"/>
<dbReference type="KEGG" id="mrh:MycrhN_0176"/>
<dbReference type="eggNOG" id="COG5592">
    <property type="taxonomic scope" value="Bacteria"/>
</dbReference>
<dbReference type="STRING" id="710685.MycrhN_0176"/>
<protein>
    <submittedName>
        <fullName evidence="2">Regulator of cell morphogenesis and NO signaling</fullName>
    </submittedName>
</protein>